<dbReference type="PRINTS" id="PR00413">
    <property type="entry name" value="HADHALOGNASE"/>
</dbReference>
<sequence>MFLLPSEFEQSLGLKSGTLARQIINGGKEGPWGLLETGVLTLSQFAKVFGKSLSKEVGREIDVKPLIEGISYKDVEALPEIVEAILCVRSYGLKTALLTNNWFVDENKRETLLPVDTSLFDVVVQSCILGERKPDPAMYRQCLQELHVNGDQAIFLDDLGVNLKAAQKFGIKTIKVGSVSQGLQELSQVLGIPLDSPAPGTQPTPRRLQLDEKSLEDYLKLLGMKDTGRRLVLRKKPPGKLLPSAHAVDREFKVMSAMAKGGVPVPTMVALCEDDSVLGTPFYLMDYIKGRVFKDTALSEVPLEQRRPIVMNMIKTLVQIHSVDIDKVGLSDYGKKGGYMARNLRRWVAQYEAAKTHEIPSMTKLIDWLQKRLPENEEISVVHGDFRLDNLLYHPETSEVLATIDWELSTIGDPLTDLATCALAYFMPSDNPLFTGLRGQDVTAMGIPTAEEVVQEYCRLRNLPGIDNWDFYLAYNFFRMTSILQGVYKRAVSGQSSSSNGEIVGKFAERAADYGWEIAAKSPLKPTKAGLEPSNTSGEQKRHFSTQASSRHSRL</sequence>
<dbReference type="InterPro" id="IPR023198">
    <property type="entry name" value="PGP-like_dom2"/>
</dbReference>
<evidence type="ECO:0000259" key="3">
    <source>
        <dbReference type="Pfam" id="PF01636"/>
    </source>
</evidence>
<evidence type="ECO:0000313" key="4">
    <source>
        <dbReference type="EMBL" id="GFR61490.1"/>
    </source>
</evidence>
<dbReference type="Proteomes" id="UP000762676">
    <property type="component" value="Unassembled WGS sequence"/>
</dbReference>
<dbReference type="InterPro" id="IPR041726">
    <property type="entry name" value="ACAD10_11_N"/>
</dbReference>
<keyword evidence="5" id="KW-1185">Reference proteome</keyword>
<dbReference type="Gene3D" id="3.90.1200.10">
    <property type="match status" value="1"/>
</dbReference>
<name>A0AAV4ELC1_9GAST</name>
<dbReference type="PANTHER" id="PTHR47829:SF3">
    <property type="entry name" value="AMINOGLYCOSIDE PHOSPHOTRANSFERASE DOMAIN-CONTAINING PROTEIN"/>
    <property type="match status" value="1"/>
</dbReference>
<proteinExistence type="predicted"/>
<dbReference type="InterPro" id="IPR041492">
    <property type="entry name" value="HAD_2"/>
</dbReference>
<evidence type="ECO:0000256" key="2">
    <source>
        <dbReference type="SAM" id="MobiDB-lite"/>
    </source>
</evidence>
<dbReference type="InterPro" id="IPR023214">
    <property type="entry name" value="HAD_sf"/>
</dbReference>
<dbReference type="CDD" id="cd02603">
    <property type="entry name" value="HAD_sEH-N_like"/>
    <property type="match status" value="1"/>
</dbReference>
<organism evidence="4 5">
    <name type="scientific">Elysia marginata</name>
    <dbReference type="NCBI Taxonomy" id="1093978"/>
    <lineage>
        <taxon>Eukaryota</taxon>
        <taxon>Metazoa</taxon>
        <taxon>Spiralia</taxon>
        <taxon>Lophotrochozoa</taxon>
        <taxon>Mollusca</taxon>
        <taxon>Gastropoda</taxon>
        <taxon>Heterobranchia</taxon>
        <taxon>Euthyneura</taxon>
        <taxon>Panpulmonata</taxon>
        <taxon>Sacoglossa</taxon>
        <taxon>Placobranchoidea</taxon>
        <taxon>Plakobranchidae</taxon>
        <taxon>Elysia</taxon>
    </lineage>
</organism>
<keyword evidence="1" id="KW-0007">Acetylation</keyword>
<dbReference type="Gene3D" id="1.10.150.240">
    <property type="entry name" value="Putative phosphatase, domain 2"/>
    <property type="match status" value="1"/>
</dbReference>
<comment type="caution">
    <text evidence="4">The sequence shown here is derived from an EMBL/GenBank/DDBJ whole genome shotgun (WGS) entry which is preliminary data.</text>
</comment>
<dbReference type="SUPFAM" id="SSF56784">
    <property type="entry name" value="HAD-like"/>
    <property type="match status" value="1"/>
</dbReference>
<dbReference type="InterPro" id="IPR006439">
    <property type="entry name" value="HAD-SF_hydro_IA"/>
</dbReference>
<dbReference type="InterPro" id="IPR002575">
    <property type="entry name" value="Aminoglycoside_PTrfase"/>
</dbReference>
<evidence type="ECO:0000256" key="1">
    <source>
        <dbReference type="ARBA" id="ARBA00022990"/>
    </source>
</evidence>
<dbReference type="InterPro" id="IPR052898">
    <property type="entry name" value="ACAD10-like"/>
</dbReference>
<dbReference type="Gene3D" id="3.40.50.1000">
    <property type="entry name" value="HAD superfamily/HAD-like"/>
    <property type="match status" value="1"/>
</dbReference>
<feature type="compositionally biased region" description="Polar residues" evidence="2">
    <location>
        <begin position="545"/>
        <end position="555"/>
    </location>
</feature>
<dbReference type="Gene3D" id="3.30.200.20">
    <property type="entry name" value="Phosphorylase Kinase, domain 1"/>
    <property type="match status" value="1"/>
</dbReference>
<feature type="region of interest" description="Disordered" evidence="2">
    <location>
        <begin position="525"/>
        <end position="555"/>
    </location>
</feature>
<dbReference type="InterPro" id="IPR011945">
    <property type="entry name" value="HAD-SF_ppase_IA/epoxid_hydro_N"/>
</dbReference>
<dbReference type="SUPFAM" id="SSF56112">
    <property type="entry name" value="Protein kinase-like (PK-like)"/>
    <property type="match status" value="1"/>
</dbReference>
<dbReference type="Pfam" id="PF13419">
    <property type="entry name" value="HAD_2"/>
    <property type="match status" value="1"/>
</dbReference>
<dbReference type="AlphaFoldDB" id="A0AAV4ELC1"/>
<dbReference type="CDD" id="cd05154">
    <property type="entry name" value="ACAD10_11_N-like"/>
    <property type="match status" value="1"/>
</dbReference>
<dbReference type="NCBIfam" id="TIGR02247">
    <property type="entry name" value="HAD-1A3-hyp"/>
    <property type="match status" value="1"/>
</dbReference>
<dbReference type="InterPro" id="IPR011009">
    <property type="entry name" value="Kinase-like_dom_sf"/>
</dbReference>
<feature type="domain" description="Aminoglycoside phosphotransferase" evidence="3">
    <location>
        <begin position="226"/>
        <end position="433"/>
    </location>
</feature>
<evidence type="ECO:0000313" key="5">
    <source>
        <dbReference type="Proteomes" id="UP000762676"/>
    </source>
</evidence>
<accession>A0AAV4ELC1</accession>
<dbReference type="PANTHER" id="PTHR47829">
    <property type="entry name" value="HYDROLASE, PUTATIVE (AFU_ORTHOLOGUE AFUA_1G12880)-RELATED"/>
    <property type="match status" value="1"/>
</dbReference>
<dbReference type="Pfam" id="PF01636">
    <property type="entry name" value="APH"/>
    <property type="match status" value="1"/>
</dbReference>
<dbReference type="EMBL" id="BMAT01003739">
    <property type="protein sequence ID" value="GFR61490.1"/>
    <property type="molecule type" value="Genomic_DNA"/>
</dbReference>
<dbReference type="NCBIfam" id="TIGR01509">
    <property type="entry name" value="HAD-SF-IA-v3"/>
    <property type="match status" value="1"/>
</dbReference>
<protein>
    <submittedName>
        <fullName evidence="4">Acyl-CoA dehydrogenase family member 10</fullName>
    </submittedName>
</protein>
<gene>
    <name evidence="4" type="ORF">ElyMa_001848500</name>
</gene>
<reference evidence="4 5" key="1">
    <citation type="journal article" date="2021" name="Elife">
        <title>Chloroplast acquisition without the gene transfer in kleptoplastic sea slugs, Plakobranchus ocellatus.</title>
        <authorList>
            <person name="Maeda T."/>
            <person name="Takahashi S."/>
            <person name="Yoshida T."/>
            <person name="Shimamura S."/>
            <person name="Takaki Y."/>
            <person name="Nagai Y."/>
            <person name="Toyoda A."/>
            <person name="Suzuki Y."/>
            <person name="Arimoto A."/>
            <person name="Ishii H."/>
            <person name="Satoh N."/>
            <person name="Nishiyama T."/>
            <person name="Hasebe M."/>
            <person name="Maruyama T."/>
            <person name="Minagawa J."/>
            <person name="Obokata J."/>
            <person name="Shigenobu S."/>
        </authorList>
    </citation>
    <scope>NUCLEOTIDE SEQUENCE [LARGE SCALE GENOMIC DNA]</scope>
</reference>
<dbReference type="InterPro" id="IPR036412">
    <property type="entry name" value="HAD-like_sf"/>
</dbReference>